<comment type="caution">
    <text evidence="1">The sequence shown here is derived from an EMBL/GenBank/DDBJ whole genome shotgun (WGS) entry which is preliminary data.</text>
</comment>
<reference evidence="1" key="1">
    <citation type="submission" date="2021-01" db="EMBL/GenBank/DDBJ databases">
        <title>Whole genome shotgun sequence of Sphaerimonospora thailandensis NBRC 107569.</title>
        <authorList>
            <person name="Komaki H."/>
            <person name="Tamura T."/>
        </authorList>
    </citation>
    <scope>NUCLEOTIDE SEQUENCE</scope>
    <source>
        <strain evidence="1">NBRC 107569</strain>
    </source>
</reference>
<accession>A0A8J3R8L1</accession>
<dbReference type="RefSeq" id="WP_204015678.1">
    <property type="nucleotide sequence ID" value="NZ_BOOG01000019.1"/>
</dbReference>
<dbReference type="Proteomes" id="UP000610966">
    <property type="component" value="Unassembled WGS sequence"/>
</dbReference>
<dbReference type="EMBL" id="BOOG01000019">
    <property type="protein sequence ID" value="GIH70064.1"/>
    <property type="molecule type" value="Genomic_DNA"/>
</dbReference>
<evidence type="ECO:0000313" key="1">
    <source>
        <dbReference type="EMBL" id="GIH70064.1"/>
    </source>
</evidence>
<sequence>MSYARGGRLLCRFKDGGDIWGDTAAIKKHLDGLFNLHERYADIENGLVPGKGTLEDWRVHAFVLMERIAGVRLSLEWLERGHALYRFRVWGDPQP</sequence>
<gene>
    <name evidence="1" type="ORF">Mth01_23170</name>
</gene>
<evidence type="ECO:0000313" key="2">
    <source>
        <dbReference type="Proteomes" id="UP000610966"/>
    </source>
</evidence>
<proteinExistence type="predicted"/>
<name>A0A8J3R8L1_9ACTN</name>
<organism evidence="1 2">
    <name type="scientific">Sphaerimonospora thailandensis</name>
    <dbReference type="NCBI Taxonomy" id="795644"/>
    <lineage>
        <taxon>Bacteria</taxon>
        <taxon>Bacillati</taxon>
        <taxon>Actinomycetota</taxon>
        <taxon>Actinomycetes</taxon>
        <taxon>Streptosporangiales</taxon>
        <taxon>Streptosporangiaceae</taxon>
        <taxon>Sphaerimonospora</taxon>
    </lineage>
</organism>
<dbReference type="AlphaFoldDB" id="A0A8J3R8L1"/>
<keyword evidence="2" id="KW-1185">Reference proteome</keyword>
<protein>
    <submittedName>
        <fullName evidence="1">Uncharacterized protein</fullName>
    </submittedName>
</protein>